<gene>
    <name evidence="2" type="ordered locus">Deipe_4440</name>
</gene>
<reference evidence="3" key="1">
    <citation type="submission" date="2012-03" db="EMBL/GenBank/DDBJ databases">
        <title>Complete sequence of plasmid 2 of Deinococcus peraridilitoris DSM 19664.</title>
        <authorList>
            <person name="Lucas S."/>
            <person name="Copeland A."/>
            <person name="Lapidus A."/>
            <person name="Glavina del Rio T."/>
            <person name="Dalin E."/>
            <person name="Tice H."/>
            <person name="Bruce D."/>
            <person name="Goodwin L."/>
            <person name="Pitluck S."/>
            <person name="Peters L."/>
            <person name="Mikhailova N."/>
            <person name="Lu M."/>
            <person name="Kyrpides N."/>
            <person name="Mavromatis K."/>
            <person name="Ivanova N."/>
            <person name="Brettin T."/>
            <person name="Detter J.C."/>
            <person name="Han C."/>
            <person name="Larimer F."/>
            <person name="Land M."/>
            <person name="Hauser L."/>
            <person name="Markowitz V."/>
            <person name="Cheng J.-F."/>
            <person name="Hugenholtz P."/>
            <person name="Woyke T."/>
            <person name="Wu D."/>
            <person name="Pukall R."/>
            <person name="Steenblock K."/>
            <person name="Brambilla E."/>
            <person name="Klenk H.-P."/>
            <person name="Eisen J.A."/>
        </authorList>
    </citation>
    <scope>NUCLEOTIDE SEQUENCE [LARGE SCALE GENOMIC DNA]</scope>
    <source>
        <strain evidence="3">DSM 19664 / LMG 22246 / CIP 109416 / KR-200</strain>
        <plasmid evidence="3">Plasmid pDEIPE02</plasmid>
    </source>
</reference>
<dbReference type="OrthoDB" id="158067at2"/>
<keyword evidence="2" id="KW-0614">Plasmid</keyword>
<evidence type="ECO:0000259" key="1">
    <source>
        <dbReference type="PROSITE" id="PS50206"/>
    </source>
</evidence>
<keyword evidence="3" id="KW-1185">Reference proteome</keyword>
<dbReference type="Proteomes" id="UP000010467">
    <property type="component" value="Plasmid pDEIPE02"/>
</dbReference>
<dbReference type="KEGG" id="dpd:Deipe_4440"/>
<proteinExistence type="predicted"/>
<dbReference type="SMART" id="SM00943">
    <property type="entry name" value="Prim-Pol"/>
    <property type="match status" value="1"/>
</dbReference>
<evidence type="ECO:0000313" key="2">
    <source>
        <dbReference type="EMBL" id="AFZ69768.1"/>
    </source>
</evidence>
<evidence type="ECO:0000313" key="3">
    <source>
        <dbReference type="Proteomes" id="UP000010467"/>
    </source>
</evidence>
<dbReference type="AlphaFoldDB" id="L0A7C8"/>
<dbReference type="HOGENOM" id="CLU_057290_0_0_0"/>
<dbReference type="RefSeq" id="WP_015231667.1">
    <property type="nucleotide sequence ID" value="NC_019790.1"/>
</dbReference>
<dbReference type="SUPFAM" id="SSF56747">
    <property type="entry name" value="Prim-pol domain"/>
    <property type="match status" value="1"/>
</dbReference>
<name>L0A7C8_DEIPD</name>
<dbReference type="CDD" id="cd04859">
    <property type="entry name" value="Prim_Pol"/>
    <property type="match status" value="1"/>
</dbReference>
<geneLocation type="plasmid" evidence="2 3">
    <name>pDEIPE02</name>
</geneLocation>
<dbReference type="Pfam" id="PF09250">
    <property type="entry name" value="Prim-Pol"/>
    <property type="match status" value="1"/>
</dbReference>
<protein>
    <submittedName>
        <fullName evidence="2">Bifunctional DNA primase/polymerase famiily protein</fullName>
    </submittedName>
</protein>
<dbReference type="InterPro" id="IPR001763">
    <property type="entry name" value="Rhodanese-like_dom"/>
</dbReference>
<dbReference type="Gene3D" id="3.30.720.160">
    <property type="entry name" value="Bifunctional DNA primase/polymerase, N-terminal"/>
    <property type="match status" value="1"/>
</dbReference>
<dbReference type="InterPro" id="IPR015330">
    <property type="entry name" value="DNA_primase/pol_bifunc_N"/>
</dbReference>
<accession>L0A7C8</accession>
<organism evidence="2 3">
    <name type="scientific">Deinococcus peraridilitoris (strain DSM 19664 / LMG 22246 / CIP 109416 / KR-200)</name>
    <dbReference type="NCBI Taxonomy" id="937777"/>
    <lineage>
        <taxon>Bacteria</taxon>
        <taxon>Thermotogati</taxon>
        <taxon>Deinococcota</taxon>
        <taxon>Deinococci</taxon>
        <taxon>Deinococcales</taxon>
        <taxon>Deinococcaceae</taxon>
        <taxon>Deinococcus</taxon>
    </lineage>
</organism>
<dbReference type="EMBL" id="CP003384">
    <property type="protein sequence ID" value="AFZ69768.1"/>
    <property type="molecule type" value="Genomic_DNA"/>
</dbReference>
<dbReference type="PATRIC" id="fig|937777.3.peg.4476"/>
<feature type="domain" description="Rhodanese" evidence="1">
    <location>
        <begin position="119"/>
        <end position="150"/>
    </location>
</feature>
<sequence>MTHAAPTRFQHNRPISHTPHDLLRTAQHYVEAGLSIIPVGVNGNYAKQPHYEALKKTDHCYWDDGRRKWVATWMAFRERLPTQSELHDWFITHGAQGMAMVTGEISGLVALDFDKGAGVKAMHRLGIEPHVRSASGGYHAYVRHPGWPVATTNSNSKQSLPAGVDVRGDGGLVVLPPTVTDVGRYERLSTKKLVNRLAIPEVVELAGQTYRLRELLGLERAPEVTQDEPRVAARAPIFSDPSQEDAERVRVDYLVLVERALSLTGSRGRNDAGFWLACQLRDNGFALSEALEVGPYWLSLLPMTNTKGEREAYVLAHFEASVRSAFRRVPVGRGSTPWVKGFGR</sequence>
<dbReference type="PROSITE" id="PS50206">
    <property type="entry name" value="RHODANESE_3"/>
    <property type="match status" value="1"/>
</dbReference>